<sequence length="468" mass="50381">MFARPMFARPMSARPMFVHAALASSFAALLAAPALAQEETVFSATLAGHAYLPALTLVAPPADAPRDAWISGKFTGAARNDAPMSVAGDTGGLHGGRETGLRLPFIGQPLQGLSGFAMDRAEDGSIFVLIDNGFGSKLNSPDALLSFTRMNPDFDSGEVEVVEQVWLRDPNRVAPFRIAYEGTEARYLTGADFDPESIQVIGDTVWIGEEFGPYLISATLDGVLTGVHATRVEDAEIRSPDHPAMRIPAAAGVDYRSARSGGYEGMALQPGTGLLWAMLEKPLLLEGGEAEGRFLRVLAFDPAAGDWTGDDFRFPLAEGATAIGDFNFIDETRALVIERDNGEGDPSLKCEGEAAPDCFPHPAMIKRVVLIDTADRDADGTVRRIGHIDLMNIQDPDGRARLETAAARDLTGLYTLPFFTIEDVMRVDETHILVAVDNNLPFSSGRQLDQAMNNEFVLLNVAEMLAAE</sequence>
<dbReference type="Pfam" id="PF13449">
    <property type="entry name" value="Phytase-like"/>
    <property type="match status" value="1"/>
</dbReference>
<dbReference type="AlphaFoldDB" id="A0A1H2T387"/>
<evidence type="ECO:0000313" key="4">
    <source>
        <dbReference type="Proteomes" id="UP000199118"/>
    </source>
</evidence>
<evidence type="ECO:0000259" key="2">
    <source>
        <dbReference type="Pfam" id="PF13449"/>
    </source>
</evidence>
<gene>
    <name evidence="3" type="ORF">SAMN05444336_101871</name>
</gene>
<dbReference type="InterPro" id="IPR027372">
    <property type="entry name" value="Phytase-like_dom"/>
</dbReference>
<feature type="domain" description="Phytase-like" evidence="2">
    <location>
        <begin position="108"/>
        <end position="439"/>
    </location>
</feature>
<dbReference type="STRING" id="356660.SAMN05444336_101871"/>
<proteinExistence type="predicted"/>
<name>A0A1H2T387_9RHOB</name>
<keyword evidence="4" id="KW-1185">Reference proteome</keyword>
<reference evidence="3 4" key="1">
    <citation type="submission" date="2016-10" db="EMBL/GenBank/DDBJ databases">
        <authorList>
            <person name="de Groot N.N."/>
        </authorList>
    </citation>
    <scope>NUCLEOTIDE SEQUENCE [LARGE SCALE GENOMIC DNA]</scope>
    <source>
        <strain evidence="3 4">DSM 17890</strain>
    </source>
</reference>
<keyword evidence="1" id="KW-0732">Signal</keyword>
<dbReference type="PANTHER" id="PTHR37957:SF1">
    <property type="entry name" value="PHYTASE-LIKE DOMAIN-CONTAINING PROTEIN"/>
    <property type="match status" value="1"/>
</dbReference>
<protein>
    <submittedName>
        <fullName evidence="3">Uncharacterized conserved protein</fullName>
    </submittedName>
</protein>
<dbReference type="Proteomes" id="UP000199118">
    <property type="component" value="Unassembled WGS sequence"/>
</dbReference>
<feature type="signal peptide" evidence="1">
    <location>
        <begin position="1"/>
        <end position="36"/>
    </location>
</feature>
<dbReference type="EMBL" id="FNMZ01000001">
    <property type="protein sequence ID" value="SDW38257.1"/>
    <property type="molecule type" value="Genomic_DNA"/>
</dbReference>
<feature type="chain" id="PRO_5011450492" evidence="1">
    <location>
        <begin position="37"/>
        <end position="468"/>
    </location>
</feature>
<evidence type="ECO:0000256" key="1">
    <source>
        <dbReference type="SAM" id="SignalP"/>
    </source>
</evidence>
<organism evidence="3 4">
    <name type="scientific">Albimonas donghaensis</name>
    <dbReference type="NCBI Taxonomy" id="356660"/>
    <lineage>
        <taxon>Bacteria</taxon>
        <taxon>Pseudomonadati</taxon>
        <taxon>Pseudomonadota</taxon>
        <taxon>Alphaproteobacteria</taxon>
        <taxon>Rhodobacterales</taxon>
        <taxon>Paracoccaceae</taxon>
        <taxon>Albimonas</taxon>
    </lineage>
</organism>
<evidence type="ECO:0000313" key="3">
    <source>
        <dbReference type="EMBL" id="SDW38257.1"/>
    </source>
</evidence>
<dbReference type="PANTHER" id="PTHR37957">
    <property type="entry name" value="BLR7070 PROTEIN"/>
    <property type="match status" value="1"/>
</dbReference>
<accession>A0A1H2T387</accession>